<name>A0A6J6LWC9_9ZZZZ</name>
<dbReference type="Gene3D" id="3.40.50.720">
    <property type="entry name" value="NAD(P)-binding Rossmann-like Domain"/>
    <property type="match status" value="1"/>
</dbReference>
<dbReference type="AlphaFoldDB" id="A0A6J6LWC9"/>
<gene>
    <name evidence="1" type="ORF">UFOPK2310_00312</name>
    <name evidence="2" type="ORF">UFOPK4043_00829</name>
    <name evidence="3" type="ORF">UFOPK4092_00816</name>
</gene>
<evidence type="ECO:0000313" key="3">
    <source>
        <dbReference type="EMBL" id="CAB5018936.1"/>
    </source>
</evidence>
<evidence type="ECO:0000313" key="1">
    <source>
        <dbReference type="EMBL" id="CAB4665219.1"/>
    </source>
</evidence>
<accession>A0A6J6LWC9</accession>
<dbReference type="EMBL" id="CAEZWW010000022">
    <property type="protein sequence ID" value="CAB4665219.1"/>
    <property type="molecule type" value="Genomic_DNA"/>
</dbReference>
<sequence>MKVLVALNQLTDLMPLEARPVYRRDFPTSWRESGHLMIWAGDTRAKLDEMDEIHVRWLRGLDGLRTWREVIDQLDIAPETAGRIIRALQALGAIDDATDMPNSWRWLSAVERDEQLGDLAAAAHTYPKDREALTAFEIRQGTNIHVIGTTALANELYSSLNLAGLRVVKSDAPIPNSDNYQSLVIFADGLHPDIIDEVDTPLHDHPHLPATVYGARAIVGPLVIPGVTSCLRCAYLHTVDADAMWPKITLQLASQIRRLVAPPKDRLLTRATAVQTALLVRTWIDQPQNSEQWSELAFELKLPGGRPTPVRRPPHPLCGCTWAQLDPARAPFAFG</sequence>
<organism evidence="1">
    <name type="scientific">freshwater metagenome</name>
    <dbReference type="NCBI Taxonomy" id="449393"/>
    <lineage>
        <taxon>unclassified sequences</taxon>
        <taxon>metagenomes</taxon>
        <taxon>ecological metagenomes</taxon>
    </lineage>
</organism>
<evidence type="ECO:0000313" key="2">
    <source>
        <dbReference type="EMBL" id="CAB5006205.1"/>
    </source>
</evidence>
<protein>
    <submittedName>
        <fullName evidence="1">Unannotated protein</fullName>
    </submittedName>
</protein>
<proteinExistence type="predicted"/>
<dbReference type="EMBL" id="CAFBPJ010000080">
    <property type="protein sequence ID" value="CAB5018936.1"/>
    <property type="molecule type" value="Genomic_DNA"/>
</dbReference>
<reference evidence="1" key="1">
    <citation type="submission" date="2020-05" db="EMBL/GenBank/DDBJ databases">
        <authorList>
            <person name="Chiriac C."/>
            <person name="Salcher M."/>
            <person name="Ghai R."/>
            <person name="Kavagutti S V."/>
        </authorList>
    </citation>
    <scope>NUCLEOTIDE SEQUENCE</scope>
</reference>
<dbReference type="EMBL" id="CAFBPA010000111">
    <property type="protein sequence ID" value="CAB5006205.1"/>
    <property type="molecule type" value="Genomic_DNA"/>
</dbReference>